<name>A0AC60QWZ8_IXOPE</name>
<comment type="caution">
    <text evidence="1">The sequence shown here is derived from an EMBL/GenBank/DDBJ whole genome shotgun (WGS) entry which is preliminary data.</text>
</comment>
<protein>
    <submittedName>
        <fullName evidence="1">Uncharacterized protein</fullName>
    </submittedName>
</protein>
<organism evidence="1 2">
    <name type="scientific">Ixodes persulcatus</name>
    <name type="common">Taiga tick</name>
    <dbReference type="NCBI Taxonomy" id="34615"/>
    <lineage>
        <taxon>Eukaryota</taxon>
        <taxon>Metazoa</taxon>
        <taxon>Ecdysozoa</taxon>
        <taxon>Arthropoda</taxon>
        <taxon>Chelicerata</taxon>
        <taxon>Arachnida</taxon>
        <taxon>Acari</taxon>
        <taxon>Parasitiformes</taxon>
        <taxon>Ixodida</taxon>
        <taxon>Ixodoidea</taxon>
        <taxon>Ixodidae</taxon>
        <taxon>Ixodinae</taxon>
        <taxon>Ixodes</taxon>
    </lineage>
</organism>
<dbReference type="EMBL" id="JABSTQ010002874">
    <property type="protein sequence ID" value="KAG0443804.1"/>
    <property type="molecule type" value="Genomic_DNA"/>
</dbReference>
<reference evidence="1 2" key="1">
    <citation type="journal article" date="2020" name="Cell">
        <title>Large-Scale Comparative Analyses of Tick Genomes Elucidate Their Genetic Diversity and Vector Capacities.</title>
        <authorList>
            <consortium name="Tick Genome and Microbiome Consortium (TIGMIC)"/>
            <person name="Jia N."/>
            <person name="Wang J."/>
            <person name="Shi W."/>
            <person name="Du L."/>
            <person name="Sun Y."/>
            <person name="Zhan W."/>
            <person name="Jiang J.F."/>
            <person name="Wang Q."/>
            <person name="Zhang B."/>
            <person name="Ji P."/>
            <person name="Bell-Sakyi L."/>
            <person name="Cui X.M."/>
            <person name="Yuan T.T."/>
            <person name="Jiang B.G."/>
            <person name="Yang W.F."/>
            <person name="Lam T.T."/>
            <person name="Chang Q.C."/>
            <person name="Ding S.J."/>
            <person name="Wang X.J."/>
            <person name="Zhu J.G."/>
            <person name="Ruan X.D."/>
            <person name="Zhao L."/>
            <person name="Wei J.T."/>
            <person name="Ye R.Z."/>
            <person name="Que T.C."/>
            <person name="Du C.H."/>
            <person name="Zhou Y.H."/>
            <person name="Cheng J.X."/>
            <person name="Dai P.F."/>
            <person name="Guo W.B."/>
            <person name="Han X.H."/>
            <person name="Huang E.J."/>
            <person name="Li L.F."/>
            <person name="Wei W."/>
            <person name="Gao Y.C."/>
            <person name="Liu J.Z."/>
            <person name="Shao H.Z."/>
            <person name="Wang X."/>
            <person name="Wang C.C."/>
            <person name="Yang T.C."/>
            <person name="Huo Q.B."/>
            <person name="Li W."/>
            <person name="Chen H.Y."/>
            <person name="Chen S.E."/>
            <person name="Zhou L.G."/>
            <person name="Ni X.B."/>
            <person name="Tian J.H."/>
            <person name="Sheng Y."/>
            <person name="Liu T."/>
            <person name="Pan Y.S."/>
            <person name="Xia L.Y."/>
            <person name="Li J."/>
            <person name="Zhao F."/>
            <person name="Cao W.C."/>
        </authorList>
    </citation>
    <scope>NUCLEOTIDE SEQUENCE [LARGE SCALE GENOMIC DNA]</scope>
    <source>
        <strain evidence="1">Iper-2018</strain>
    </source>
</reference>
<evidence type="ECO:0000313" key="2">
    <source>
        <dbReference type="Proteomes" id="UP000805193"/>
    </source>
</evidence>
<dbReference type="Proteomes" id="UP000805193">
    <property type="component" value="Unassembled WGS sequence"/>
</dbReference>
<keyword evidence="2" id="KW-1185">Reference proteome</keyword>
<proteinExistence type="predicted"/>
<gene>
    <name evidence="1" type="ORF">HPB47_014509</name>
</gene>
<accession>A0AC60QWZ8</accession>
<evidence type="ECO:0000313" key="1">
    <source>
        <dbReference type="EMBL" id="KAG0443804.1"/>
    </source>
</evidence>
<sequence>MTTPPVVILPVTPRTLTPFHGEAHKYVEDWLHQHERVARHNGWTDEHRLQNLYFALEGTARHWSENRDTSFTSWEPCAAELKRTFINYHRRQRVEDLLRTRVQGPNESVTSFVKGVLRLSARVDPEAAEENKLRALMPRESHYHQIAGAPAAPTVAASLLDLNTSGVDSLREIVREVVREELRKVLPAADRPSSLSLAEVVRDEVDRAFQPEVPINKTTPEEPTLSYAPWPDDRCKLTARPRRHPDETLRCRSILSARKDKSRTSARSDPRRGRPTTDTLVVVRGKCFRSQKKTGKPYSVTGSIAADGTVEASSCECAAKESLCNHAFALLRLVVLLKGQGYEEPPPEVSCTELPQQWRRPRGPQIAATSVDDVDWRSVREGGRSTPIGSRLYDARKHPRDADEMQQAARDLGNNLCALGATPFAKHLRCVQVLGTDSTFGRVPVGSPLSYQHPLSPHEFVTYVSPNIDLHARDASASKSPTVPQHFHSSSIFDPSTRGLADAQLRILQAARRNRLTASAFGNVKTRQAWTTDGLRNLTSDKDLSKVRAIKHGITHEPDAVKEYGKVLRRLGHDIQVSCCGLFVDPASPWLGASPDRVVFDPTEAVPHGVVEVKCPYTMWLAPSPDVKGFYMYLHLQDTSKRLLNIAA</sequence>